<proteinExistence type="predicted"/>
<dbReference type="GO" id="GO:0008270">
    <property type="term" value="F:zinc ion binding"/>
    <property type="evidence" value="ECO:0007669"/>
    <property type="project" value="UniProtKB-KW"/>
</dbReference>
<dbReference type="InterPro" id="IPR036236">
    <property type="entry name" value="Znf_C2H2_sf"/>
</dbReference>
<evidence type="ECO:0000256" key="6">
    <source>
        <dbReference type="ARBA" id="ARBA00023015"/>
    </source>
</evidence>
<keyword evidence="8" id="KW-0804">Transcription</keyword>
<keyword evidence="9" id="KW-0539">Nucleus</keyword>
<evidence type="ECO:0000256" key="3">
    <source>
        <dbReference type="ARBA" id="ARBA00022737"/>
    </source>
</evidence>
<accession>A0A7R8WC85</accession>
<gene>
    <name evidence="11" type="ORF">CTOB1V02_LOCUS4103</name>
</gene>
<feature type="region of interest" description="Disordered" evidence="10">
    <location>
        <begin position="682"/>
        <end position="716"/>
    </location>
</feature>
<dbReference type="PROSITE" id="PS50157">
    <property type="entry name" value="ZINC_FINGER_C2H2_2"/>
    <property type="match status" value="12"/>
</dbReference>
<keyword evidence="3" id="KW-0677">Repeat</keyword>
<feature type="compositionally biased region" description="Acidic residues" evidence="10">
    <location>
        <begin position="58"/>
        <end position="71"/>
    </location>
</feature>
<evidence type="ECO:0000256" key="4">
    <source>
        <dbReference type="ARBA" id="ARBA00022771"/>
    </source>
</evidence>
<dbReference type="FunFam" id="3.30.160.60:FF:000145">
    <property type="entry name" value="Zinc finger protein 574"/>
    <property type="match status" value="1"/>
</dbReference>
<dbReference type="GO" id="GO:0000981">
    <property type="term" value="F:DNA-binding transcription factor activity, RNA polymerase II-specific"/>
    <property type="evidence" value="ECO:0007669"/>
    <property type="project" value="TreeGrafter"/>
</dbReference>
<dbReference type="Pfam" id="PF00096">
    <property type="entry name" value="zf-C2H2"/>
    <property type="match status" value="9"/>
</dbReference>
<keyword evidence="6" id="KW-0805">Transcription regulation</keyword>
<evidence type="ECO:0000256" key="10">
    <source>
        <dbReference type="SAM" id="MobiDB-lite"/>
    </source>
</evidence>
<keyword evidence="7" id="KW-0238">DNA-binding</keyword>
<dbReference type="AlphaFoldDB" id="A0A7R8WC85"/>
<dbReference type="FunFam" id="3.30.160.60:FF:000100">
    <property type="entry name" value="Zinc finger 45-like"/>
    <property type="match status" value="2"/>
</dbReference>
<dbReference type="SUPFAM" id="SSF57667">
    <property type="entry name" value="beta-beta-alpha zinc fingers"/>
    <property type="match status" value="7"/>
</dbReference>
<keyword evidence="5" id="KW-0862">Zinc</keyword>
<name>A0A7R8WC85_9CRUS</name>
<feature type="compositionally biased region" description="Acidic residues" evidence="10">
    <location>
        <begin position="852"/>
        <end position="874"/>
    </location>
</feature>
<reference evidence="11" key="1">
    <citation type="submission" date="2020-11" db="EMBL/GenBank/DDBJ databases">
        <authorList>
            <person name="Tran Van P."/>
        </authorList>
    </citation>
    <scope>NUCLEOTIDE SEQUENCE</scope>
</reference>
<protein>
    <submittedName>
        <fullName evidence="11">Uncharacterized protein</fullName>
    </submittedName>
</protein>
<feature type="compositionally biased region" description="Basic residues" evidence="10">
    <location>
        <begin position="170"/>
        <end position="179"/>
    </location>
</feature>
<evidence type="ECO:0000256" key="9">
    <source>
        <dbReference type="ARBA" id="ARBA00023242"/>
    </source>
</evidence>
<evidence type="ECO:0000256" key="7">
    <source>
        <dbReference type="ARBA" id="ARBA00023125"/>
    </source>
</evidence>
<feature type="compositionally biased region" description="Acidic residues" evidence="10">
    <location>
        <begin position="144"/>
        <end position="167"/>
    </location>
</feature>
<feature type="compositionally biased region" description="Acidic residues" evidence="10">
    <location>
        <begin position="106"/>
        <end position="116"/>
    </location>
</feature>
<dbReference type="SMART" id="SM00355">
    <property type="entry name" value="ZnF_C2H2"/>
    <property type="match status" value="12"/>
</dbReference>
<keyword evidence="4" id="KW-0863">Zinc-finger</keyword>
<feature type="region of interest" description="Disordered" evidence="10">
    <location>
        <begin position="852"/>
        <end position="883"/>
    </location>
</feature>
<feature type="compositionally biased region" description="Basic residues" evidence="10">
    <location>
        <begin position="82"/>
        <end position="94"/>
    </location>
</feature>
<evidence type="ECO:0000313" key="11">
    <source>
        <dbReference type="EMBL" id="CAD7226179.1"/>
    </source>
</evidence>
<dbReference type="PROSITE" id="PS00028">
    <property type="entry name" value="ZINC_FINGER_C2H2_1"/>
    <property type="match status" value="9"/>
</dbReference>
<dbReference type="FunFam" id="3.30.160.60:FF:000110">
    <property type="entry name" value="Zinc finger protein-like"/>
    <property type="match status" value="1"/>
</dbReference>
<keyword evidence="2" id="KW-0479">Metal-binding</keyword>
<dbReference type="InterPro" id="IPR050752">
    <property type="entry name" value="C2H2-ZF_domain"/>
</dbReference>
<dbReference type="PANTHER" id="PTHR24384">
    <property type="entry name" value="FINGER PUTATIVE TRANSCRIPTION FACTOR FAMILY-RELATED"/>
    <property type="match status" value="1"/>
</dbReference>
<dbReference type="OrthoDB" id="6408474at2759"/>
<evidence type="ECO:0000256" key="5">
    <source>
        <dbReference type="ARBA" id="ARBA00022833"/>
    </source>
</evidence>
<feature type="region of interest" description="Disordered" evidence="10">
    <location>
        <begin position="58"/>
        <end position="183"/>
    </location>
</feature>
<evidence type="ECO:0000256" key="2">
    <source>
        <dbReference type="ARBA" id="ARBA00022723"/>
    </source>
</evidence>
<dbReference type="FunFam" id="3.30.160.60:FF:000495">
    <property type="entry name" value="zinc finger protein 668"/>
    <property type="match status" value="1"/>
</dbReference>
<dbReference type="Gene3D" id="3.30.160.60">
    <property type="entry name" value="Classic Zinc Finger"/>
    <property type="match status" value="12"/>
</dbReference>
<dbReference type="InterPro" id="IPR013087">
    <property type="entry name" value="Znf_C2H2_type"/>
</dbReference>
<sequence length="883" mass="100363">MPRKKKTQHHSQSALALLDVDIKPKLPVKKASLVDSGRETSRADRNEDVTAIFEDILEGEVAAPEEEEELETLLPVRESPRRQGRGSRGGRKRNSQVESILPNMPTDEEVDEEEYVEVPVRRTRRKRSTRNADGIELFAPSPTGEEEENSVEAEDDGDVYEMEEEEDVKPKKRRGRKKKEPLYKQAKLDPDTSGLEAEFEGEVYEFEDPEEKEKNRPLQDTMKLNFITKVNQSIIETAEELPEELAALANEPSVGPGKCHCCGEELKDQHRQGSFICTELDCGKRFKMKTSLERHRRVIHADGVAHDCPVCGTRCADKGTLARHMYTHTGLKPYSCKTCNTMFTRKYHLDRHLKQTGCDGKPRPSHPCQVCGKMFTRKDNLREHLRAHAGQSKPKKTYPCDFCDKVIIGSVSMLKIHMRRHTGERPFKCDHCPKDFISLGALTKHVRTHTGEKPYELWCEASSALVYAFDLDEVYAERVITPELGVLPPQCMARFTAKETLNRHLRTHSGVKPHECQYCGKSFIQPAQLKQHIFHHTEFVKVECEQATAIFHVHLSFAGEFGFKCDSCDRSFNRKARLEMHVKFVHEGVKPFPCSQCDRKFVRREDLLRHENNHDPDKQEQHQCPICNKIFTIKASLRHHLLTHTREPPRACDECGRAFIRRDCYVRHVRRKHPELLEQVLNEEENEYADGSTGTDEESSPMAGGAAGPSGINFRKLAHSGQRGRPIGGQFHIKRAMDGSLGAEFVVAEKMEESDLVEALRELLALLVDEQTLVGFGWPERPTDELLEAVIRRCGHSPASHQLFSNADRLRYNARMLFTVVIDDAAVRTLLQNQTVDEVILHVLRLAKADEEEGEAEAEGEYEEGVEGEGEEEALPVVEGGIE</sequence>
<dbReference type="PANTHER" id="PTHR24384:SF189">
    <property type="entry name" value="C2H2-TYPE DOMAIN-CONTAINING PROTEIN-RELATED"/>
    <property type="match status" value="1"/>
</dbReference>
<comment type="subcellular location">
    <subcellularLocation>
        <location evidence="1">Nucleus</location>
    </subcellularLocation>
</comment>
<dbReference type="EMBL" id="OB660767">
    <property type="protein sequence ID" value="CAD7226179.1"/>
    <property type="molecule type" value="Genomic_DNA"/>
</dbReference>
<evidence type="ECO:0000256" key="8">
    <source>
        <dbReference type="ARBA" id="ARBA00023163"/>
    </source>
</evidence>
<dbReference type="GO" id="GO:0005634">
    <property type="term" value="C:nucleus"/>
    <property type="evidence" value="ECO:0007669"/>
    <property type="project" value="UniProtKB-SubCell"/>
</dbReference>
<evidence type="ECO:0000256" key="1">
    <source>
        <dbReference type="ARBA" id="ARBA00004123"/>
    </source>
</evidence>
<dbReference type="GO" id="GO:0000978">
    <property type="term" value="F:RNA polymerase II cis-regulatory region sequence-specific DNA binding"/>
    <property type="evidence" value="ECO:0007669"/>
    <property type="project" value="TreeGrafter"/>
</dbReference>
<organism evidence="11">
    <name type="scientific">Cyprideis torosa</name>
    <dbReference type="NCBI Taxonomy" id="163714"/>
    <lineage>
        <taxon>Eukaryota</taxon>
        <taxon>Metazoa</taxon>
        <taxon>Ecdysozoa</taxon>
        <taxon>Arthropoda</taxon>
        <taxon>Crustacea</taxon>
        <taxon>Oligostraca</taxon>
        <taxon>Ostracoda</taxon>
        <taxon>Podocopa</taxon>
        <taxon>Podocopida</taxon>
        <taxon>Cytherocopina</taxon>
        <taxon>Cytheroidea</taxon>
        <taxon>Cytherideidae</taxon>
        <taxon>Cyprideis</taxon>
    </lineage>
</organism>